<proteinExistence type="predicted"/>
<dbReference type="Proteomes" id="UP001279734">
    <property type="component" value="Unassembled WGS sequence"/>
</dbReference>
<feature type="chain" id="PRO_5041980313" evidence="1">
    <location>
        <begin position="33"/>
        <end position="131"/>
    </location>
</feature>
<dbReference type="AlphaFoldDB" id="A0AAD3S1K8"/>
<feature type="signal peptide" evidence="1">
    <location>
        <begin position="1"/>
        <end position="32"/>
    </location>
</feature>
<keyword evidence="1" id="KW-0732">Signal</keyword>
<name>A0AAD3S1K8_NEPGR</name>
<organism evidence="2 3">
    <name type="scientific">Nepenthes gracilis</name>
    <name type="common">Slender pitcher plant</name>
    <dbReference type="NCBI Taxonomy" id="150966"/>
    <lineage>
        <taxon>Eukaryota</taxon>
        <taxon>Viridiplantae</taxon>
        <taxon>Streptophyta</taxon>
        <taxon>Embryophyta</taxon>
        <taxon>Tracheophyta</taxon>
        <taxon>Spermatophyta</taxon>
        <taxon>Magnoliopsida</taxon>
        <taxon>eudicotyledons</taxon>
        <taxon>Gunneridae</taxon>
        <taxon>Pentapetalae</taxon>
        <taxon>Caryophyllales</taxon>
        <taxon>Nepenthaceae</taxon>
        <taxon>Nepenthes</taxon>
    </lineage>
</organism>
<dbReference type="EMBL" id="BSYO01000004">
    <property type="protein sequence ID" value="GMH02711.1"/>
    <property type="molecule type" value="Genomic_DNA"/>
</dbReference>
<evidence type="ECO:0000313" key="2">
    <source>
        <dbReference type="EMBL" id="GMH02711.1"/>
    </source>
</evidence>
<accession>A0AAD3S1K8</accession>
<sequence>MWALSNATYGQVWQHLQLLIRLLLGFLKDAAATGVIEKSRASSEVQAETGIEVYMETTEPSVSNVLEVVLESEAVVRSSEAEEVAIGVDTVELTKRLDSKAKKGESSSSGISPLSKVFIQNGLGSIISSFV</sequence>
<evidence type="ECO:0000313" key="3">
    <source>
        <dbReference type="Proteomes" id="UP001279734"/>
    </source>
</evidence>
<keyword evidence="3" id="KW-1185">Reference proteome</keyword>
<comment type="caution">
    <text evidence="2">The sequence shown here is derived from an EMBL/GenBank/DDBJ whole genome shotgun (WGS) entry which is preliminary data.</text>
</comment>
<evidence type="ECO:0000256" key="1">
    <source>
        <dbReference type="SAM" id="SignalP"/>
    </source>
</evidence>
<protein>
    <submittedName>
        <fullName evidence="2">Uncharacterized protein</fullName>
    </submittedName>
</protein>
<gene>
    <name evidence="2" type="ORF">Nepgr_004550</name>
</gene>
<reference evidence="2" key="1">
    <citation type="submission" date="2023-05" db="EMBL/GenBank/DDBJ databases">
        <title>Nepenthes gracilis genome sequencing.</title>
        <authorList>
            <person name="Fukushima K."/>
        </authorList>
    </citation>
    <scope>NUCLEOTIDE SEQUENCE</scope>
    <source>
        <strain evidence="2">SING2019-196</strain>
    </source>
</reference>